<dbReference type="SUPFAM" id="SSF50978">
    <property type="entry name" value="WD40 repeat-like"/>
    <property type="match status" value="1"/>
</dbReference>
<reference evidence="2" key="2">
    <citation type="submission" date="2015-01" db="EMBL/GenBank/DDBJ databases">
        <title>Evolutionary Origins and Diversification of the Mycorrhizal Mutualists.</title>
        <authorList>
            <consortium name="DOE Joint Genome Institute"/>
            <consortium name="Mycorrhizal Genomics Consortium"/>
            <person name="Kohler A."/>
            <person name="Kuo A."/>
            <person name="Nagy L.G."/>
            <person name="Floudas D."/>
            <person name="Copeland A."/>
            <person name="Barry K.W."/>
            <person name="Cichocki N."/>
            <person name="Veneault-Fourrey C."/>
            <person name="LaButti K."/>
            <person name="Lindquist E.A."/>
            <person name="Lipzen A."/>
            <person name="Lundell T."/>
            <person name="Morin E."/>
            <person name="Murat C."/>
            <person name="Riley R."/>
            <person name="Ohm R."/>
            <person name="Sun H."/>
            <person name="Tunlid A."/>
            <person name="Henrissat B."/>
            <person name="Grigoriev I.V."/>
            <person name="Hibbett D.S."/>
            <person name="Martin F."/>
        </authorList>
    </citation>
    <scope>NUCLEOTIDE SEQUENCE [LARGE SCALE GENOMIC DNA]</scope>
    <source>
        <strain evidence="2">ATCC 200175</strain>
    </source>
</reference>
<organism evidence="1 2">
    <name type="scientific">Paxillus involutus ATCC 200175</name>
    <dbReference type="NCBI Taxonomy" id="664439"/>
    <lineage>
        <taxon>Eukaryota</taxon>
        <taxon>Fungi</taxon>
        <taxon>Dikarya</taxon>
        <taxon>Basidiomycota</taxon>
        <taxon>Agaricomycotina</taxon>
        <taxon>Agaricomycetes</taxon>
        <taxon>Agaricomycetidae</taxon>
        <taxon>Boletales</taxon>
        <taxon>Paxilineae</taxon>
        <taxon>Paxillaceae</taxon>
        <taxon>Paxillus</taxon>
    </lineage>
</organism>
<reference evidence="1 2" key="1">
    <citation type="submission" date="2014-06" db="EMBL/GenBank/DDBJ databases">
        <authorList>
            <consortium name="DOE Joint Genome Institute"/>
            <person name="Kuo A."/>
            <person name="Kohler A."/>
            <person name="Nagy L.G."/>
            <person name="Floudas D."/>
            <person name="Copeland A."/>
            <person name="Barry K.W."/>
            <person name="Cichocki N."/>
            <person name="Veneault-Fourrey C."/>
            <person name="LaButti K."/>
            <person name="Lindquist E.A."/>
            <person name="Lipzen A."/>
            <person name="Lundell T."/>
            <person name="Morin E."/>
            <person name="Murat C."/>
            <person name="Sun H."/>
            <person name="Tunlid A."/>
            <person name="Henrissat B."/>
            <person name="Grigoriev I.V."/>
            <person name="Hibbett D.S."/>
            <person name="Martin F."/>
            <person name="Nordberg H.P."/>
            <person name="Cantor M.N."/>
            <person name="Hua S.X."/>
        </authorList>
    </citation>
    <scope>NUCLEOTIDE SEQUENCE [LARGE SCALE GENOMIC DNA]</scope>
    <source>
        <strain evidence="1 2">ATCC 200175</strain>
    </source>
</reference>
<keyword evidence="2" id="KW-1185">Reference proteome</keyword>
<dbReference type="EMBL" id="KN820104">
    <property type="protein sequence ID" value="KIJ06904.1"/>
    <property type="molecule type" value="Genomic_DNA"/>
</dbReference>
<dbReference type="InterPro" id="IPR015943">
    <property type="entry name" value="WD40/YVTN_repeat-like_dom_sf"/>
</dbReference>
<evidence type="ECO:0008006" key="3">
    <source>
        <dbReference type="Google" id="ProtNLM"/>
    </source>
</evidence>
<dbReference type="AlphaFoldDB" id="A0A0C9SMW9"/>
<evidence type="ECO:0000313" key="2">
    <source>
        <dbReference type="Proteomes" id="UP000053647"/>
    </source>
</evidence>
<dbReference type="HOGENOM" id="CLU_000288_57_33_1"/>
<dbReference type="PANTHER" id="PTHR19879:SF9">
    <property type="entry name" value="TRANSCRIPTION INITIATION FACTOR TFIID SUBUNIT 5"/>
    <property type="match status" value="1"/>
</dbReference>
<evidence type="ECO:0000313" key="1">
    <source>
        <dbReference type="EMBL" id="KIJ06904.1"/>
    </source>
</evidence>
<protein>
    <recommendedName>
        <fullName evidence="3">WD40 repeat-like protein</fullName>
    </recommendedName>
</protein>
<name>A0A0C9SMW9_PAXIN</name>
<dbReference type="PANTHER" id="PTHR19879">
    <property type="entry name" value="TRANSCRIPTION INITIATION FACTOR TFIID"/>
    <property type="match status" value="1"/>
</dbReference>
<accession>A0A0C9SMW9</accession>
<dbReference type="InterPro" id="IPR036322">
    <property type="entry name" value="WD40_repeat_dom_sf"/>
</dbReference>
<dbReference type="Pfam" id="PF00400">
    <property type="entry name" value="WD40"/>
    <property type="match status" value="2"/>
</dbReference>
<dbReference type="SMART" id="SM00320">
    <property type="entry name" value="WD40"/>
    <property type="match status" value="4"/>
</dbReference>
<dbReference type="Proteomes" id="UP000053647">
    <property type="component" value="Unassembled WGS sequence"/>
</dbReference>
<dbReference type="Gene3D" id="2.130.10.10">
    <property type="entry name" value="YVTN repeat-like/Quinoprotein amine dehydrogenase"/>
    <property type="match status" value="1"/>
</dbReference>
<dbReference type="InterPro" id="IPR001680">
    <property type="entry name" value="WD40_rpt"/>
</dbReference>
<sequence>MSPLNDNAVNATWSVQGLPVPPLVLHGDRDAAQTHSVAFLSDGKQLIGGSHDESAQAWKLEDGHQVGTLIEEEGQVYAVTASSDGQWVATEQGNTLTIWNAKTDGKVVELKVQVKLVTRPSLLPDCKRLVAGCQDGYTKFFDSQTGSPPRERKRRRRLVHSIAVSPNAKFIAAGSWDHQVRVSDTATYTQIDPNLHHDDQVDYVPPRDIHLDGGRCDEEVRTWSVKDIIPSSLGNTHAACPGFPPVYPIIVNSWIWQPPALSFHVSTHLPDIRLQQVHPANGDLQPVPLVCTP</sequence>
<dbReference type="OrthoDB" id="10493180at2759"/>
<gene>
    <name evidence="1" type="ORF">PAXINDRAFT_91310</name>
</gene>
<proteinExistence type="predicted"/>